<evidence type="ECO:0000313" key="1">
    <source>
        <dbReference type="EMBL" id="KAH7867502.1"/>
    </source>
</evidence>
<dbReference type="EMBL" id="CM037159">
    <property type="protein sequence ID" value="KAH7867502.1"/>
    <property type="molecule type" value="Genomic_DNA"/>
</dbReference>
<name>A0ACB7ZNN1_9ERIC</name>
<accession>A0ACB7ZNN1</accession>
<organism evidence="1 2">
    <name type="scientific">Vaccinium darrowii</name>
    <dbReference type="NCBI Taxonomy" id="229202"/>
    <lineage>
        <taxon>Eukaryota</taxon>
        <taxon>Viridiplantae</taxon>
        <taxon>Streptophyta</taxon>
        <taxon>Embryophyta</taxon>
        <taxon>Tracheophyta</taxon>
        <taxon>Spermatophyta</taxon>
        <taxon>Magnoliopsida</taxon>
        <taxon>eudicotyledons</taxon>
        <taxon>Gunneridae</taxon>
        <taxon>Pentapetalae</taxon>
        <taxon>asterids</taxon>
        <taxon>Ericales</taxon>
        <taxon>Ericaceae</taxon>
        <taxon>Vaccinioideae</taxon>
        <taxon>Vaccinieae</taxon>
        <taxon>Vaccinium</taxon>
    </lineage>
</organism>
<dbReference type="Proteomes" id="UP000828048">
    <property type="component" value="Chromosome 9"/>
</dbReference>
<evidence type="ECO:0000313" key="2">
    <source>
        <dbReference type="Proteomes" id="UP000828048"/>
    </source>
</evidence>
<gene>
    <name evidence="1" type="ORF">Vadar_034296</name>
</gene>
<comment type="caution">
    <text evidence="1">The sequence shown here is derived from an EMBL/GenBank/DDBJ whole genome shotgun (WGS) entry which is preliminary data.</text>
</comment>
<proteinExistence type="predicted"/>
<keyword evidence="2" id="KW-1185">Reference proteome</keyword>
<sequence length="903" mass="100742">MAGALYFDVDVHYCGRTSKIKNINPDKYSYMDLLEDVIERCLSQLPPNRGASITLYCQVPRTLERMVVGCDLDVLEMFKLFAHTGQIDLFVDLSDVLGPPFIAFHTNPLEAGPSNVIPTVDEVLHVEPISSIDDDFEDNIVDLSEEDVEWSDDSDDPIYDVDLNEIDSEVDGSSGKLSDYQSEDDVWDTSSSDDDLGTFGPTTKAFDPSKYGVEFHVGEQGKIKLAKGLLFENVDKFREALRDYTIQEGCTIVRLKNEKSRVTCECAAQGCNWRVHASPLPDGVTYMIKSYNGEHTCLSGSKSVEANSTWIAKKLADSLRANPKMTLDAMQVELHHKYGLEASRIKLYRARRKALEEIEGSHSQSYPLLPTYAVEVRKSNPGSLVKIECHRVTPFSNPIFKRIFIAFEAMRSGFMDGCRPFIGIDGCHLKGPYGGVLLCAIALDGNNGLFPIAVGVVECENKDSWSFFLDHLHTIIGGGSHSRAWTFMSDQQKGLDNVIQSSVPEASHRLCCRHLFSNFKKQFPALLLRKYFWQAARAYSLVEFNEAMERVKSVSIEAHKWLSDLTTSSWSRHAFDERVKNDHVTNNLAESFNHWVGPLRFKPVLSMLEGIRTKLMTRIQKRYEKGVTQTSHVGDTVIKRLARAKVEGRKSTLLFAGNDEYEVLEMEKGVSYTVNLASHRCTCREWQISGIPCRHAASAVTHKRGNLEEYCDDSFSKATYLRAYGGMIHPIPDQRSWEFVGGDIVQPPPLKRLSGRPRKNRRREAGEAEAGTSNVRRANTLKCSTCKEFGHNKRTCQRAPVRRKTTQPSQGGQPTPVGSVFSPRGAFSHTISITGDAIGSGSSQVATNSVRVGRGRGRGRGSRGGRGRGRSRGRGRGRSSGWNVNLFERELPSGQGSRIGDHT</sequence>
<protein>
    <submittedName>
        <fullName evidence="1">Uncharacterized protein</fullName>
    </submittedName>
</protein>
<reference evidence="1 2" key="1">
    <citation type="journal article" date="2021" name="Hortic Res">
        <title>High-quality reference genome and annotation aids understanding of berry development for evergreen blueberry (Vaccinium darrowii).</title>
        <authorList>
            <person name="Yu J."/>
            <person name="Hulse-Kemp A.M."/>
            <person name="Babiker E."/>
            <person name="Staton M."/>
        </authorList>
    </citation>
    <scope>NUCLEOTIDE SEQUENCE [LARGE SCALE GENOMIC DNA]</scope>
    <source>
        <strain evidence="2">cv. NJ 8807/NJ 8810</strain>
        <tissue evidence="1">Young leaf</tissue>
    </source>
</reference>